<name>A0A9N9KJU4_9GLOM</name>
<accession>A0A9N9KJU4</accession>
<dbReference type="OrthoDB" id="2481106at2759"/>
<sequence length="259" mass="30740">LLGCGCSKDQILDKRKKIAEYRPSISNKRLYHCCNCIDIIYVDDIVEQENNKFLCKRCNKDFLERLPNNDRRKIEYMQSSEYQKDIVKCVVCEKDHHHFHFVEGAGNFCNIEHQIAYLVSKDIENPNKHLWTRIIHRTESTKTKMSAYSLNQTAILRTVLKFRKEINISYEEALDEQAGDIWNTQETTDDTDDWYSDDYRFTRVINNLNIPLEQELEKQRLRKLIVESFDFSSNIDIEEILNSLYDRFGGNLQNITFCK</sequence>
<feature type="non-terminal residue" evidence="1">
    <location>
        <position position="1"/>
    </location>
</feature>
<organism evidence="1 2">
    <name type="scientific">Cetraspora pellucida</name>
    <dbReference type="NCBI Taxonomy" id="1433469"/>
    <lineage>
        <taxon>Eukaryota</taxon>
        <taxon>Fungi</taxon>
        <taxon>Fungi incertae sedis</taxon>
        <taxon>Mucoromycota</taxon>
        <taxon>Glomeromycotina</taxon>
        <taxon>Glomeromycetes</taxon>
        <taxon>Diversisporales</taxon>
        <taxon>Gigasporaceae</taxon>
        <taxon>Cetraspora</taxon>
    </lineage>
</organism>
<proteinExistence type="predicted"/>
<keyword evidence="2" id="KW-1185">Reference proteome</keyword>
<feature type="non-terminal residue" evidence="1">
    <location>
        <position position="259"/>
    </location>
</feature>
<protein>
    <submittedName>
        <fullName evidence="1">15863_t:CDS:1</fullName>
    </submittedName>
</protein>
<evidence type="ECO:0000313" key="2">
    <source>
        <dbReference type="Proteomes" id="UP000789759"/>
    </source>
</evidence>
<dbReference type="EMBL" id="CAJVQA010068335">
    <property type="protein sequence ID" value="CAG8832427.1"/>
    <property type="molecule type" value="Genomic_DNA"/>
</dbReference>
<gene>
    <name evidence="1" type="ORF">CPELLU_LOCUS20845</name>
</gene>
<dbReference type="Proteomes" id="UP000789759">
    <property type="component" value="Unassembled WGS sequence"/>
</dbReference>
<reference evidence="1" key="1">
    <citation type="submission" date="2021-06" db="EMBL/GenBank/DDBJ databases">
        <authorList>
            <person name="Kallberg Y."/>
            <person name="Tangrot J."/>
            <person name="Rosling A."/>
        </authorList>
    </citation>
    <scope>NUCLEOTIDE SEQUENCE</scope>
    <source>
        <strain evidence="1">FL966</strain>
    </source>
</reference>
<evidence type="ECO:0000313" key="1">
    <source>
        <dbReference type="EMBL" id="CAG8832427.1"/>
    </source>
</evidence>
<comment type="caution">
    <text evidence="1">The sequence shown here is derived from an EMBL/GenBank/DDBJ whole genome shotgun (WGS) entry which is preliminary data.</text>
</comment>
<dbReference type="AlphaFoldDB" id="A0A9N9KJU4"/>